<proteinExistence type="inferred from homology"/>
<dbReference type="OrthoDB" id="1470350at2759"/>
<dbReference type="InterPro" id="IPR050121">
    <property type="entry name" value="Cytochrome_P450_monoxygenase"/>
</dbReference>
<keyword evidence="7" id="KW-1133">Transmembrane helix</keyword>
<dbReference type="GO" id="GO:0016705">
    <property type="term" value="F:oxidoreductase activity, acting on paired donors, with incorporation or reduction of molecular oxygen"/>
    <property type="evidence" value="ECO:0007669"/>
    <property type="project" value="InterPro"/>
</dbReference>
<dbReference type="InterPro" id="IPR002401">
    <property type="entry name" value="Cyt_P450_E_grp-I"/>
</dbReference>
<dbReference type="PANTHER" id="PTHR24305">
    <property type="entry name" value="CYTOCHROME P450"/>
    <property type="match status" value="1"/>
</dbReference>
<keyword evidence="4 6" id="KW-0479">Metal-binding</keyword>
<dbReference type="Proteomes" id="UP000481858">
    <property type="component" value="Unassembled WGS sequence"/>
</dbReference>
<dbReference type="InterPro" id="IPR017972">
    <property type="entry name" value="Cyt_P450_CS"/>
</dbReference>
<feature type="transmembrane region" description="Helical" evidence="7">
    <location>
        <begin position="12"/>
        <end position="30"/>
    </location>
</feature>
<reference evidence="8 9" key="1">
    <citation type="submission" date="2019-12" db="EMBL/GenBank/DDBJ databases">
        <title>Draft genome sequence of the ascomycete Xylaria multiplex DSM 110363.</title>
        <authorList>
            <person name="Buettner E."/>
            <person name="Kellner H."/>
        </authorList>
    </citation>
    <scope>NUCLEOTIDE SEQUENCE [LARGE SCALE GENOMIC DNA]</scope>
    <source>
        <strain evidence="8 9">DSM 110363</strain>
    </source>
</reference>
<dbReference type="EMBL" id="WUBL01000003">
    <property type="protein sequence ID" value="KAF2973068.1"/>
    <property type="molecule type" value="Genomic_DNA"/>
</dbReference>
<keyword evidence="3 6" id="KW-0349">Heme</keyword>
<dbReference type="PANTHER" id="PTHR24305:SF210">
    <property type="entry name" value="CYTOCHROME P450 MONOOXYGENASE ASQL-RELATED"/>
    <property type="match status" value="1"/>
</dbReference>
<evidence type="ECO:0000256" key="3">
    <source>
        <dbReference type="ARBA" id="ARBA00022617"/>
    </source>
</evidence>
<dbReference type="Gene3D" id="3.40.50.150">
    <property type="entry name" value="Vaccinia Virus protein VP39"/>
    <property type="match status" value="1"/>
</dbReference>
<dbReference type="InParanoid" id="A0A7C8MXT3"/>
<comment type="cofactor">
    <cofactor evidence="1 6">
        <name>heme</name>
        <dbReference type="ChEBI" id="CHEBI:30413"/>
    </cofactor>
</comment>
<protein>
    <recommendedName>
        <fullName evidence="10">Methyltransferase domain-containing protein</fullName>
    </recommendedName>
</protein>
<evidence type="ECO:0000256" key="4">
    <source>
        <dbReference type="ARBA" id="ARBA00022723"/>
    </source>
</evidence>
<evidence type="ECO:0000256" key="6">
    <source>
        <dbReference type="PIRSR" id="PIRSR602401-1"/>
    </source>
</evidence>
<gene>
    <name evidence="8" type="ORF">GQX73_g500</name>
</gene>
<evidence type="ECO:0000256" key="1">
    <source>
        <dbReference type="ARBA" id="ARBA00001971"/>
    </source>
</evidence>
<dbReference type="CDD" id="cd11058">
    <property type="entry name" value="CYP60B-like"/>
    <property type="match status" value="1"/>
</dbReference>
<dbReference type="PRINTS" id="PR00385">
    <property type="entry name" value="P450"/>
</dbReference>
<dbReference type="Pfam" id="PF00067">
    <property type="entry name" value="p450"/>
    <property type="match status" value="1"/>
</dbReference>
<keyword evidence="5 6" id="KW-0408">Iron</keyword>
<dbReference type="InterPro" id="IPR036396">
    <property type="entry name" value="Cyt_P450_sf"/>
</dbReference>
<accession>A0A7C8MXT3</accession>
<evidence type="ECO:0000256" key="2">
    <source>
        <dbReference type="ARBA" id="ARBA00010617"/>
    </source>
</evidence>
<dbReference type="PRINTS" id="PR00463">
    <property type="entry name" value="EP450I"/>
</dbReference>
<dbReference type="InterPro" id="IPR029063">
    <property type="entry name" value="SAM-dependent_MTases_sf"/>
</dbReference>
<dbReference type="SUPFAM" id="SSF53335">
    <property type="entry name" value="S-adenosyl-L-methionine-dependent methyltransferases"/>
    <property type="match status" value="1"/>
</dbReference>
<evidence type="ECO:0008006" key="10">
    <source>
        <dbReference type="Google" id="ProtNLM"/>
    </source>
</evidence>
<dbReference type="GO" id="GO:0004497">
    <property type="term" value="F:monooxygenase activity"/>
    <property type="evidence" value="ECO:0007669"/>
    <property type="project" value="InterPro"/>
</dbReference>
<feature type="binding site" description="axial binding residue" evidence="6">
    <location>
        <position position="414"/>
    </location>
    <ligand>
        <name>heme</name>
        <dbReference type="ChEBI" id="CHEBI:30413"/>
    </ligand>
    <ligandPart>
        <name>Fe</name>
        <dbReference type="ChEBI" id="CHEBI:18248"/>
    </ligandPart>
</feature>
<dbReference type="GO" id="GO:0020037">
    <property type="term" value="F:heme binding"/>
    <property type="evidence" value="ECO:0007669"/>
    <property type="project" value="InterPro"/>
</dbReference>
<dbReference type="AlphaFoldDB" id="A0A7C8MXT3"/>
<comment type="similarity">
    <text evidence="2">Belongs to the cytochrome P450 family.</text>
</comment>
<keyword evidence="9" id="KW-1185">Reference proteome</keyword>
<dbReference type="Gene3D" id="1.10.630.10">
    <property type="entry name" value="Cytochrome P450"/>
    <property type="match status" value="1"/>
</dbReference>
<name>A0A7C8MXT3_9PEZI</name>
<evidence type="ECO:0000313" key="8">
    <source>
        <dbReference type="EMBL" id="KAF2973068.1"/>
    </source>
</evidence>
<keyword evidence="7" id="KW-0812">Transmembrane</keyword>
<dbReference type="SUPFAM" id="SSF48264">
    <property type="entry name" value="Cytochrome P450"/>
    <property type="match status" value="1"/>
</dbReference>
<dbReference type="GO" id="GO:0005506">
    <property type="term" value="F:iron ion binding"/>
    <property type="evidence" value="ECO:0007669"/>
    <property type="project" value="InterPro"/>
</dbReference>
<comment type="caution">
    <text evidence="8">The sequence shown here is derived from an EMBL/GenBank/DDBJ whole genome shotgun (WGS) entry which is preliminary data.</text>
</comment>
<organism evidence="8 9">
    <name type="scientific">Xylaria multiplex</name>
    <dbReference type="NCBI Taxonomy" id="323545"/>
    <lineage>
        <taxon>Eukaryota</taxon>
        <taxon>Fungi</taxon>
        <taxon>Dikarya</taxon>
        <taxon>Ascomycota</taxon>
        <taxon>Pezizomycotina</taxon>
        <taxon>Sordariomycetes</taxon>
        <taxon>Xylariomycetidae</taxon>
        <taxon>Xylariales</taxon>
        <taxon>Xylariaceae</taxon>
        <taxon>Xylaria</taxon>
    </lineage>
</organism>
<dbReference type="PROSITE" id="PS00086">
    <property type="entry name" value="CYTOCHROME_P450"/>
    <property type="match status" value="1"/>
</dbReference>
<evidence type="ECO:0000256" key="7">
    <source>
        <dbReference type="SAM" id="Phobius"/>
    </source>
</evidence>
<evidence type="ECO:0000256" key="5">
    <source>
        <dbReference type="ARBA" id="ARBA00023004"/>
    </source>
</evidence>
<evidence type="ECO:0000313" key="9">
    <source>
        <dbReference type="Proteomes" id="UP000481858"/>
    </source>
</evidence>
<sequence length="758" mass="84301">MGAEIPRSFIQVTVVLLLTAVIALIGQVIYNICFHPISKYPGPLLRAAFSLPALLENFAGSSVSNIHALHKQYGSVVRIAPDTLSFSTAQAWKVSDDINHARIRKLLSHAFSDVALKEQTSIVASHIDEFMRQVQMRSSANKKNKVDINAWFNYLAYDIIADLSFGEPLGALKHGQPSMYINEFFKACRTWPMIPLAHEFTLVNLLFRGLMKIPAVRKNQETTYLATMESVDKRMNNDNLERKDFMTYILHHNDKNVLSSAEIAGCTTVLVNGGGEAVASCLSATMFLLLKNPDIHARTMAEVRGLLNLEQTLDFEAVSRLVYLNAVVEESLRVCPPAPGNFARRTNIDTEIDGHVVPPDISVGVHQWSANHSLQNFYQPDQFVPERWLANAPPEYHNDIKGAMQPWSSGPRNCLGKRLAYMEIRMTLARLLWLFNMELSPESDGWLEKQTYNIIWNRTPLYIRVLPRDLSQQGSRPKAKMAFTSYKHTYPLENSNESTRLQNQHEVIKDAMGGLILAPIDLKSSPLRILDSGTADGTWIRDFAASVAPVQHNLYGTDLNPAEFPSDVPPGTVYQAQDVNQPWPQDWEGTFDLVHQRLVLVAAGPKQKDALLSLCGLVKPGGWIQLIEATNKLPDGCGPNMVAFVDLMKAIFVNLGADLDLAERMPEWLKEAGFVDVNFVDIATKMGATNPKTELAQRGVISSSIAANGLAQFGKNLPAGALTIPAEKLETLGSDLREELKEMGALYPLRVVWARKPL</sequence>
<keyword evidence="7" id="KW-0472">Membrane</keyword>
<dbReference type="InterPro" id="IPR001128">
    <property type="entry name" value="Cyt_P450"/>
</dbReference>